<evidence type="ECO:0000259" key="2">
    <source>
        <dbReference type="SMART" id="SM00198"/>
    </source>
</evidence>
<dbReference type="PROSITE" id="PS01010">
    <property type="entry name" value="CRISP_2"/>
    <property type="match status" value="1"/>
</dbReference>
<evidence type="ECO:0000313" key="4">
    <source>
        <dbReference type="WBParaSite" id="maker-E.canG7_contigs_2635-snap-gene-0.9-mRNA-1"/>
    </source>
</evidence>
<dbReference type="GO" id="GO:0005576">
    <property type="term" value="C:extracellular region"/>
    <property type="evidence" value="ECO:0007669"/>
    <property type="project" value="InterPro"/>
</dbReference>
<name>A0A915EY56_9CEST</name>
<dbReference type="WBParaSite" id="maker-E.canG7_contigs_2635-snap-gene-0.9-mRNA-1">
    <property type="protein sequence ID" value="maker-E.canG7_contigs_2635-snap-gene-0.9-mRNA-1"/>
    <property type="gene ID" value="EcG7_07168"/>
</dbReference>
<dbReference type="AlphaFoldDB" id="A0A915EY56"/>
<dbReference type="PROSITE" id="PS01009">
    <property type="entry name" value="CRISP_1"/>
    <property type="match status" value="1"/>
</dbReference>
<proteinExistence type="predicted"/>
<keyword evidence="3" id="KW-1185">Reference proteome</keyword>
<reference evidence="4" key="1">
    <citation type="submission" date="2022-11" db="UniProtKB">
        <authorList>
            <consortium name="WormBaseParasite"/>
        </authorList>
    </citation>
    <scope>IDENTIFICATION</scope>
</reference>
<dbReference type="SMART" id="SM00198">
    <property type="entry name" value="SCP"/>
    <property type="match status" value="1"/>
</dbReference>
<dbReference type="PRINTS" id="PR00837">
    <property type="entry name" value="V5TPXLIKE"/>
</dbReference>
<accession>A0A915EY56</accession>
<sequence>MQSALNLLGKVFSLIVLISAAMCWYLTNVERAQILEAHLQVRENVIPTASNMKIMRYSRKLEELAAYWAGWCQFKHPDPNYYHPYRGIGQNIALYFGRKPPLTESVCGWASEVKHYTYSTNKCSRVCGHYTQIVWANTNELGCATQECYDVFPGYQNPQYLIVCQYKPIGNYARQRPYISGGICKGCNSTQSCLRNQCAKRNNSRIYPLEALKNPKYKTLPKCLNITY</sequence>
<keyword evidence="1" id="KW-1133">Transmembrane helix</keyword>
<feature type="domain" description="SCP" evidence="2">
    <location>
        <begin position="29"/>
        <end position="174"/>
    </location>
</feature>
<dbReference type="Proteomes" id="UP000887562">
    <property type="component" value="Unplaced"/>
</dbReference>
<feature type="transmembrane region" description="Helical" evidence="1">
    <location>
        <begin position="7"/>
        <end position="27"/>
    </location>
</feature>
<dbReference type="SUPFAM" id="SSF55797">
    <property type="entry name" value="PR-1-like"/>
    <property type="match status" value="1"/>
</dbReference>
<organism evidence="3 4">
    <name type="scientific">Echinococcus canadensis</name>
    <dbReference type="NCBI Taxonomy" id="519352"/>
    <lineage>
        <taxon>Eukaryota</taxon>
        <taxon>Metazoa</taxon>
        <taxon>Spiralia</taxon>
        <taxon>Lophotrochozoa</taxon>
        <taxon>Platyhelminthes</taxon>
        <taxon>Cestoda</taxon>
        <taxon>Eucestoda</taxon>
        <taxon>Cyclophyllidea</taxon>
        <taxon>Taeniidae</taxon>
        <taxon>Echinococcus</taxon>
        <taxon>Echinococcus canadensis group</taxon>
    </lineage>
</organism>
<protein>
    <submittedName>
        <fullName evidence="4">SCP domain-containing protein</fullName>
    </submittedName>
</protein>
<dbReference type="Pfam" id="PF00188">
    <property type="entry name" value="CAP"/>
    <property type="match status" value="1"/>
</dbReference>
<dbReference type="InterPro" id="IPR001283">
    <property type="entry name" value="CRISP-related"/>
</dbReference>
<evidence type="ECO:0000256" key="1">
    <source>
        <dbReference type="SAM" id="Phobius"/>
    </source>
</evidence>
<keyword evidence="1" id="KW-0812">Transmembrane</keyword>
<dbReference type="InterPro" id="IPR014044">
    <property type="entry name" value="CAP_dom"/>
</dbReference>
<keyword evidence="1" id="KW-0472">Membrane</keyword>
<dbReference type="Gene3D" id="3.40.33.10">
    <property type="entry name" value="CAP"/>
    <property type="match status" value="1"/>
</dbReference>
<dbReference type="PANTHER" id="PTHR10334">
    <property type="entry name" value="CYSTEINE-RICH SECRETORY PROTEIN-RELATED"/>
    <property type="match status" value="1"/>
</dbReference>
<dbReference type="InterPro" id="IPR035940">
    <property type="entry name" value="CAP_sf"/>
</dbReference>
<dbReference type="InterPro" id="IPR018244">
    <property type="entry name" value="Allrgn_V5/Tpx1_CS"/>
</dbReference>
<evidence type="ECO:0000313" key="3">
    <source>
        <dbReference type="Proteomes" id="UP000887562"/>
    </source>
</evidence>